<protein>
    <submittedName>
        <fullName evidence="1">Uncharacterized protein</fullName>
    </submittedName>
</protein>
<proteinExistence type="predicted"/>
<reference evidence="1" key="2">
    <citation type="submission" date="2024-02" db="EMBL/GenBank/DDBJ databases">
        <authorList>
            <person name="Sevilla-Navarro S."/>
            <person name="Torres-Boncompte J."/>
            <person name="Garcia-Llorens J."/>
            <person name="Domingo-Calap P."/>
            <person name="Bernabeu-Gimeno M."/>
            <person name="Catala-Gregori P."/>
        </authorList>
    </citation>
    <scope>NUCLEOTIDE SEQUENCE</scope>
</reference>
<dbReference type="EMBL" id="PP407513">
    <property type="protein sequence ID" value="WYD67684.1"/>
    <property type="molecule type" value="Genomic_DNA"/>
</dbReference>
<evidence type="ECO:0000313" key="1">
    <source>
        <dbReference type="EMBL" id="WYD67684.1"/>
    </source>
</evidence>
<reference evidence="1" key="1">
    <citation type="journal article" date="2024" name="Front. Microbiol.">
        <title>Fighting Salmonella Infantis: bacteriophage-driven cleaning and disinfection strategies for broiler farms.</title>
        <authorList>
            <person name="Sevilla-Navarro S."/>
            <person name="Torres-Boncompte J."/>
            <person name="Garcia-Llorens J."/>
            <person name="Bernabeu-Gimeno M."/>
            <person name="Domingo-Calap P."/>
            <person name="Catala-Gregori P."/>
        </authorList>
    </citation>
    <scope>NUCLEOTIDE SEQUENCE</scope>
</reference>
<accession>A0AAU6PXK9</accession>
<sequence length="30" mass="3306">MAYLTKTKKLVVAINGLSPYDGMAKNFIAF</sequence>
<gene>
    <name evidence="1" type="ORF">vBSiFGS009_11</name>
</gene>
<organism evidence="1">
    <name type="scientific">Salmonella phage vB_Si_CECAV_FGS009</name>
    <dbReference type="NCBI Taxonomy" id="3126494"/>
    <lineage>
        <taxon>Viruses</taxon>
        <taxon>Duplodnaviria</taxon>
        <taxon>Heunggongvirae</taxon>
        <taxon>Uroviricota</taxon>
        <taxon>Caudoviricetes</taxon>
        <taxon>Demerecviridae</taxon>
        <taxon>Markadamsvirinae</taxon>
        <taxon>Tequintavirus</taxon>
    </lineage>
</organism>
<name>A0AAU6PXK9_9CAUD</name>